<name>A0ABD2MU05_9CUCU</name>
<protein>
    <submittedName>
        <fullName evidence="1">Uncharacterized protein</fullName>
    </submittedName>
</protein>
<evidence type="ECO:0000313" key="2">
    <source>
        <dbReference type="Proteomes" id="UP001516400"/>
    </source>
</evidence>
<dbReference type="AlphaFoldDB" id="A0ABD2MU05"/>
<keyword evidence="2" id="KW-1185">Reference proteome</keyword>
<reference evidence="1 2" key="1">
    <citation type="journal article" date="2021" name="BMC Biol.">
        <title>Horizontally acquired antibacterial genes associated with adaptive radiation of ladybird beetles.</title>
        <authorList>
            <person name="Li H.S."/>
            <person name="Tang X.F."/>
            <person name="Huang Y.H."/>
            <person name="Xu Z.Y."/>
            <person name="Chen M.L."/>
            <person name="Du X.Y."/>
            <person name="Qiu B.Y."/>
            <person name="Chen P.T."/>
            <person name="Zhang W."/>
            <person name="Slipinski A."/>
            <person name="Escalona H.E."/>
            <person name="Waterhouse R.M."/>
            <person name="Zwick A."/>
            <person name="Pang H."/>
        </authorList>
    </citation>
    <scope>NUCLEOTIDE SEQUENCE [LARGE SCALE GENOMIC DNA]</scope>
    <source>
        <strain evidence="1">SYSU2018</strain>
    </source>
</reference>
<proteinExistence type="predicted"/>
<dbReference type="EMBL" id="JABFTP020000021">
    <property type="protein sequence ID" value="KAL3269737.1"/>
    <property type="molecule type" value="Genomic_DNA"/>
</dbReference>
<gene>
    <name evidence="1" type="ORF">HHI36_008797</name>
</gene>
<organism evidence="1 2">
    <name type="scientific">Cryptolaemus montrouzieri</name>
    <dbReference type="NCBI Taxonomy" id="559131"/>
    <lineage>
        <taxon>Eukaryota</taxon>
        <taxon>Metazoa</taxon>
        <taxon>Ecdysozoa</taxon>
        <taxon>Arthropoda</taxon>
        <taxon>Hexapoda</taxon>
        <taxon>Insecta</taxon>
        <taxon>Pterygota</taxon>
        <taxon>Neoptera</taxon>
        <taxon>Endopterygota</taxon>
        <taxon>Coleoptera</taxon>
        <taxon>Polyphaga</taxon>
        <taxon>Cucujiformia</taxon>
        <taxon>Coccinelloidea</taxon>
        <taxon>Coccinellidae</taxon>
        <taxon>Scymninae</taxon>
        <taxon>Scymnini</taxon>
        <taxon>Cryptolaemus</taxon>
    </lineage>
</organism>
<dbReference type="Proteomes" id="UP001516400">
    <property type="component" value="Unassembled WGS sequence"/>
</dbReference>
<accession>A0ABD2MU05</accession>
<evidence type="ECO:0000313" key="1">
    <source>
        <dbReference type="EMBL" id="KAL3269737.1"/>
    </source>
</evidence>
<sequence>MDAKKFLRLLKTMNEQRETLLDVFSEKFQMQRQDDSSTSKSDNYVNITLFEEFESRKEKFTFYLERFENYCLMKSIVNAEKKAQLLCTSIGSVHYNNLAVLLRSKKSVKALSYDEVVKNVRTMLIPFKSGVISQHYF</sequence>
<comment type="caution">
    <text evidence="1">The sequence shown here is derived from an EMBL/GenBank/DDBJ whole genome shotgun (WGS) entry which is preliminary data.</text>
</comment>